<reference evidence="3" key="1">
    <citation type="journal article" date="2012" name="Science">
        <title>The Paleozoic origin of enzymatic lignin decomposition reconstructed from 31 fungal genomes.</title>
        <authorList>
            <person name="Floudas D."/>
            <person name="Binder M."/>
            <person name="Riley R."/>
            <person name="Barry K."/>
            <person name="Blanchette R.A."/>
            <person name="Henrissat B."/>
            <person name="Martinez A.T."/>
            <person name="Otillar R."/>
            <person name="Spatafora J.W."/>
            <person name="Yadav J.S."/>
            <person name="Aerts A."/>
            <person name="Benoit I."/>
            <person name="Boyd A."/>
            <person name="Carlson A."/>
            <person name="Copeland A."/>
            <person name="Coutinho P.M."/>
            <person name="de Vries R.P."/>
            <person name="Ferreira P."/>
            <person name="Findley K."/>
            <person name="Foster B."/>
            <person name="Gaskell J."/>
            <person name="Glotzer D."/>
            <person name="Gorecki P."/>
            <person name="Heitman J."/>
            <person name="Hesse C."/>
            <person name="Hori C."/>
            <person name="Igarashi K."/>
            <person name="Jurgens J.A."/>
            <person name="Kallen N."/>
            <person name="Kersten P."/>
            <person name="Kohler A."/>
            <person name="Kuees U."/>
            <person name="Kumar T.K.A."/>
            <person name="Kuo A."/>
            <person name="LaButti K."/>
            <person name="Larrondo L.F."/>
            <person name="Lindquist E."/>
            <person name="Ling A."/>
            <person name="Lombard V."/>
            <person name="Lucas S."/>
            <person name="Lundell T."/>
            <person name="Martin R."/>
            <person name="McLaughlin D.J."/>
            <person name="Morgenstern I."/>
            <person name="Morin E."/>
            <person name="Murat C."/>
            <person name="Nagy L.G."/>
            <person name="Nolan M."/>
            <person name="Ohm R.A."/>
            <person name="Patyshakuliyeva A."/>
            <person name="Rokas A."/>
            <person name="Ruiz-Duenas F.J."/>
            <person name="Sabat G."/>
            <person name="Salamov A."/>
            <person name="Samejima M."/>
            <person name="Schmutz J."/>
            <person name="Slot J.C."/>
            <person name="St John F."/>
            <person name="Stenlid J."/>
            <person name="Sun H."/>
            <person name="Sun S."/>
            <person name="Syed K."/>
            <person name="Tsang A."/>
            <person name="Wiebenga A."/>
            <person name="Young D."/>
            <person name="Pisabarro A."/>
            <person name="Eastwood D.C."/>
            <person name="Martin F."/>
            <person name="Cullen D."/>
            <person name="Grigoriev I.V."/>
            <person name="Hibbett D.S."/>
        </authorList>
    </citation>
    <scope>NUCLEOTIDE SEQUENCE [LARGE SCALE GENOMIC DNA]</scope>
    <source>
        <strain evidence="3">TFB10046</strain>
    </source>
</reference>
<gene>
    <name evidence="2" type="ORF">AURDEDRAFT_177958</name>
</gene>
<protein>
    <submittedName>
        <fullName evidence="2">Uncharacterized protein</fullName>
    </submittedName>
</protein>
<dbReference type="AlphaFoldDB" id="J0CRV1"/>
<sequence length="107" mass="11430">MAVDDVAVRGPGSSPGGATVQSKRRRSPSLERHLLSPSEEPEILSRSDSRAVTPSQAGSADEPTMPLPPEMLSVLELLTPSHDEVGKQVQSPQYDEDGGDGHWEAGW</sequence>
<feature type="region of interest" description="Disordered" evidence="1">
    <location>
        <begin position="1"/>
        <end position="107"/>
    </location>
</feature>
<dbReference type="Proteomes" id="UP000006514">
    <property type="component" value="Unassembled WGS sequence"/>
</dbReference>
<dbReference type="EMBL" id="JH688533">
    <property type="protein sequence ID" value="EJD32954.1"/>
    <property type="molecule type" value="Genomic_DNA"/>
</dbReference>
<accession>J0CRV1</accession>
<evidence type="ECO:0000313" key="2">
    <source>
        <dbReference type="EMBL" id="EJD32954.1"/>
    </source>
</evidence>
<proteinExistence type="predicted"/>
<dbReference type="InParanoid" id="J0CRV1"/>
<keyword evidence="3" id="KW-1185">Reference proteome</keyword>
<dbReference type="KEGG" id="adl:AURDEDRAFT_177958"/>
<organism evidence="2 3">
    <name type="scientific">Auricularia subglabra (strain TFB-10046 / SS5)</name>
    <name type="common">White-rot fungus</name>
    <name type="synonym">Auricularia delicata (strain TFB10046)</name>
    <dbReference type="NCBI Taxonomy" id="717982"/>
    <lineage>
        <taxon>Eukaryota</taxon>
        <taxon>Fungi</taxon>
        <taxon>Dikarya</taxon>
        <taxon>Basidiomycota</taxon>
        <taxon>Agaricomycotina</taxon>
        <taxon>Agaricomycetes</taxon>
        <taxon>Auriculariales</taxon>
        <taxon>Auriculariaceae</taxon>
        <taxon>Auricularia</taxon>
    </lineage>
</organism>
<evidence type="ECO:0000256" key="1">
    <source>
        <dbReference type="SAM" id="MobiDB-lite"/>
    </source>
</evidence>
<name>J0CRV1_AURST</name>
<evidence type="ECO:0000313" key="3">
    <source>
        <dbReference type="Proteomes" id="UP000006514"/>
    </source>
</evidence>